<feature type="domain" description="Methanolan biosynthesis EpsI" evidence="9">
    <location>
        <begin position="330"/>
        <end position="502"/>
    </location>
</feature>
<dbReference type="EC" id="3.4.22.-" evidence="10"/>
<gene>
    <name evidence="10" type="primary">xrtA</name>
    <name evidence="10" type="ORF">H2508_06225</name>
</gene>
<evidence type="ECO:0000256" key="3">
    <source>
        <dbReference type="ARBA" id="ARBA00022670"/>
    </source>
</evidence>
<dbReference type="RefSeq" id="WP_182170240.1">
    <property type="nucleotide sequence ID" value="NZ_JACFXU010000013.1"/>
</dbReference>
<feature type="transmembrane region" description="Helical" evidence="8">
    <location>
        <begin position="20"/>
        <end position="47"/>
    </location>
</feature>
<feature type="transmembrane region" description="Helical" evidence="8">
    <location>
        <begin position="220"/>
        <end position="240"/>
    </location>
</feature>
<dbReference type="Proteomes" id="UP000539350">
    <property type="component" value="Unassembled WGS sequence"/>
</dbReference>
<proteinExistence type="predicted"/>
<evidence type="ECO:0000256" key="5">
    <source>
        <dbReference type="ARBA" id="ARBA00022801"/>
    </source>
</evidence>
<dbReference type="NCBIfam" id="TIGR02914">
    <property type="entry name" value="EpsI_fam"/>
    <property type="match status" value="1"/>
</dbReference>
<dbReference type="GO" id="GO:0008233">
    <property type="term" value="F:peptidase activity"/>
    <property type="evidence" value="ECO:0007669"/>
    <property type="project" value="UniProtKB-KW"/>
</dbReference>
<dbReference type="GO" id="GO:0005886">
    <property type="term" value="C:plasma membrane"/>
    <property type="evidence" value="ECO:0007669"/>
    <property type="project" value="UniProtKB-SubCell"/>
</dbReference>
<feature type="transmembrane region" description="Helical" evidence="8">
    <location>
        <begin position="260"/>
        <end position="281"/>
    </location>
</feature>
<feature type="transmembrane region" description="Helical" evidence="8">
    <location>
        <begin position="105"/>
        <end position="124"/>
    </location>
</feature>
<dbReference type="InterPro" id="IPR013426">
    <property type="entry name" value="EpsH-like"/>
</dbReference>
<evidence type="ECO:0000256" key="4">
    <source>
        <dbReference type="ARBA" id="ARBA00022692"/>
    </source>
</evidence>
<sequence>MTTNVPSSLSSTATVNGWGLASILVALYWCAVFIMFAETALSIQAIWARSDTFAHGYLILPISIWLVYRKKEELRLCRPQGSFLAVLFLVPSLLLWLAASLVQVLVVQQLALVAMLVAGTWAILGNSVARIIVFPLGFLFLAVPMGLGLIPPMQEFTATATVRMVEWSGVPVFRDGMYFSLPTGNWRVVEACSGVRYLIASFTLGVLYAYLSYSRLWKQLLFIALSLFVPILANALRAYFIVMLGHLSSGKLAAGVDHLVYGWVFFGLVMLLLFWIGSFWAEAVSNDSPSLRASTEARGPRSFKLLGAFLASVALLWSGQSLFKQIGLNTAELQAQAMTVPPASTKDWQQSDAATPWLPLEAGAQRVTEQAYTQGEQQLFLVLQLHYGGQIAGAEAIIDFKRLLGNQGQWRVISSGRRQLSLNDRKFTLIESHIDSGTQRLKVWYWFKVGPHVTANHYMAKLFELWQQLREGQSQSERVLLFSVDALERDSGADMEHFLQQHQWLVGQHVR</sequence>
<evidence type="ECO:0000256" key="1">
    <source>
        <dbReference type="ARBA" id="ARBA00004651"/>
    </source>
</evidence>
<evidence type="ECO:0000256" key="8">
    <source>
        <dbReference type="SAM" id="Phobius"/>
    </source>
</evidence>
<name>A0A7W2TVG1_9GAMM</name>
<dbReference type="InterPro" id="IPR017540">
    <property type="entry name" value="Exosortase-1"/>
</dbReference>
<evidence type="ECO:0000259" key="9">
    <source>
        <dbReference type="Pfam" id="PF11984"/>
    </source>
</evidence>
<evidence type="ECO:0000313" key="11">
    <source>
        <dbReference type="Proteomes" id="UP000539350"/>
    </source>
</evidence>
<dbReference type="NCBIfam" id="TIGR02602">
    <property type="entry name" value="8TM_EpsH"/>
    <property type="match status" value="1"/>
</dbReference>
<evidence type="ECO:0000256" key="7">
    <source>
        <dbReference type="ARBA" id="ARBA00023136"/>
    </source>
</evidence>
<feature type="transmembrane region" description="Helical" evidence="8">
    <location>
        <begin position="131"/>
        <end position="150"/>
    </location>
</feature>
<reference evidence="10 11" key="1">
    <citation type="submission" date="2020-07" db="EMBL/GenBank/DDBJ databases">
        <title>Halieaceae bacterium, F7430, whole genome shotgun sequencing project.</title>
        <authorList>
            <person name="Jiang S."/>
            <person name="Liu Z.W."/>
            <person name="Du Z.J."/>
        </authorList>
    </citation>
    <scope>NUCLEOTIDE SEQUENCE [LARGE SCALE GENOMIC DNA]</scope>
    <source>
        <strain evidence="10 11">F7430</strain>
    </source>
</reference>
<accession>A0A7W2TVG1</accession>
<feature type="transmembrane region" description="Helical" evidence="8">
    <location>
        <begin position="302"/>
        <end position="319"/>
    </location>
</feature>
<keyword evidence="2" id="KW-1003">Cell membrane</keyword>
<dbReference type="EMBL" id="JACFXU010000013">
    <property type="protein sequence ID" value="MBA6412707.1"/>
    <property type="molecule type" value="Genomic_DNA"/>
</dbReference>
<evidence type="ECO:0000313" key="10">
    <source>
        <dbReference type="EMBL" id="MBA6412707.1"/>
    </source>
</evidence>
<dbReference type="NCBIfam" id="TIGR04178">
    <property type="entry name" value="exo_archaeo"/>
    <property type="match status" value="1"/>
</dbReference>
<keyword evidence="3" id="KW-0645">Protease</keyword>
<comment type="subcellular location">
    <subcellularLocation>
        <location evidence="1">Cell membrane</location>
        <topology evidence="1">Multi-pass membrane protein</topology>
    </subcellularLocation>
</comment>
<dbReference type="InterPro" id="IPR014263">
    <property type="entry name" value="Methanolan_biosynth_EpsI"/>
</dbReference>
<dbReference type="InterPro" id="IPR019127">
    <property type="entry name" value="Exosortase"/>
</dbReference>
<evidence type="ECO:0000256" key="6">
    <source>
        <dbReference type="ARBA" id="ARBA00022989"/>
    </source>
</evidence>
<protein>
    <submittedName>
        <fullName evidence="10">Exosortase A</fullName>
        <ecNumber evidence="10">3.4.22.-</ecNumber>
    </submittedName>
</protein>
<keyword evidence="7 8" id="KW-0472">Membrane</keyword>
<feature type="transmembrane region" description="Helical" evidence="8">
    <location>
        <begin position="195"/>
        <end position="213"/>
    </location>
</feature>
<feature type="transmembrane region" description="Helical" evidence="8">
    <location>
        <begin position="81"/>
        <end position="99"/>
    </location>
</feature>
<keyword evidence="6 8" id="KW-1133">Transmembrane helix</keyword>
<dbReference type="Pfam" id="PF09721">
    <property type="entry name" value="Exosortase_EpsH"/>
    <property type="match status" value="1"/>
</dbReference>
<dbReference type="GO" id="GO:0006508">
    <property type="term" value="P:proteolysis"/>
    <property type="evidence" value="ECO:0007669"/>
    <property type="project" value="UniProtKB-KW"/>
</dbReference>
<feature type="transmembrane region" description="Helical" evidence="8">
    <location>
        <begin position="53"/>
        <end position="69"/>
    </location>
</feature>
<organism evidence="10 11">
    <name type="scientific">Sediminihaliea albiluteola</name>
    <dbReference type="NCBI Taxonomy" id="2758564"/>
    <lineage>
        <taxon>Bacteria</taxon>
        <taxon>Pseudomonadati</taxon>
        <taxon>Pseudomonadota</taxon>
        <taxon>Gammaproteobacteria</taxon>
        <taxon>Cellvibrionales</taxon>
        <taxon>Halieaceae</taxon>
        <taxon>Sediminihaliea</taxon>
    </lineage>
</organism>
<evidence type="ECO:0000256" key="2">
    <source>
        <dbReference type="ARBA" id="ARBA00022475"/>
    </source>
</evidence>
<keyword evidence="5 10" id="KW-0378">Hydrolase</keyword>
<dbReference type="InterPro" id="IPR026392">
    <property type="entry name" value="Exo/Archaeosortase_dom"/>
</dbReference>
<keyword evidence="4 8" id="KW-0812">Transmembrane</keyword>
<dbReference type="Pfam" id="PF11984">
    <property type="entry name" value="DUF3485"/>
    <property type="match status" value="1"/>
</dbReference>
<dbReference type="NCBIfam" id="TIGR03109">
    <property type="entry name" value="exosort_XrtA"/>
    <property type="match status" value="1"/>
</dbReference>
<keyword evidence="11" id="KW-1185">Reference proteome</keyword>
<comment type="caution">
    <text evidence="10">The sequence shown here is derived from an EMBL/GenBank/DDBJ whole genome shotgun (WGS) entry which is preliminary data.</text>
</comment>
<dbReference type="AlphaFoldDB" id="A0A7W2TVG1"/>